<feature type="domain" description="Disease resistance protein winged helix" evidence="9">
    <location>
        <begin position="327"/>
        <end position="380"/>
    </location>
</feature>
<evidence type="ECO:0000259" key="7">
    <source>
        <dbReference type="Pfam" id="PF00931"/>
    </source>
</evidence>
<evidence type="ECO:0000313" key="11">
    <source>
        <dbReference type="Proteomes" id="UP000554482"/>
    </source>
</evidence>
<keyword evidence="5" id="KW-0547">Nucleotide-binding</keyword>
<keyword evidence="6" id="KW-0175">Coiled coil</keyword>
<dbReference type="Pfam" id="PF00931">
    <property type="entry name" value="NB-ARC"/>
    <property type="match status" value="1"/>
</dbReference>
<evidence type="ECO:0000256" key="6">
    <source>
        <dbReference type="SAM" id="Coils"/>
    </source>
</evidence>
<dbReference type="Gene3D" id="1.10.8.430">
    <property type="entry name" value="Helical domain of apoptotic protease-activating factors"/>
    <property type="match status" value="1"/>
</dbReference>
<dbReference type="Pfam" id="PF23247">
    <property type="entry name" value="LRR_RPS2"/>
    <property type="match status" value="1"/>
</dbReference>
<comment type="similarity">
    <text evidence="1">Belongs to the disease resistance NB-LRR family.</text>
</comment>
<keyword evidence="5" id="KW-0067">ATP-binding</keyword>
<feature type="coiled-coil region" evidence="6">
    <location>
        <begin position="344"/>
        <end position="371"/>
    </location>
</feature>
<evidence type="ECO:0000256" key="4">
    <source>
        <dbReference type="ARBA" id="ARBA00022821"/>
    </source>
</evidence>
<evidence type="ECO:0000259" key="9">
    <source>
        <dbReference type="Pfam" id="PF23559"/>
    </source>
</evidence>
<evidence type="ECO:0000256" key="5">
    <source>
        <dbReference type="ARBA" id="ARBA00022840"/>
    </source>
</evidence>
<dbReference type="InterPro" id="IPR001611">
    <property type="entry name" value="Leu-rich_rpt"/>
</dbReference>
<dbReference type="InterPro" id="IPR002182">
    <property type="entry name" value="NB-ARC"/>
</dbReference>
<feature type="domain" description="NB-ARC" evidence="7">
    <location>
        <begin position="67"/>
        <end position="242"/>
    </location>
</feature>
<dbReference type="GO" id="GO:0005524">
    <property type="term" value="F:ATP binding"/>
    <property type="evidence" value="ECO:0007669"/>
    <property type="project" value="UniProtKB-KW"/>
</dbReference>
<evidence type="ECO:0000256" key="3">
    <source>
        <dbReference type="ARBA" id="ARBA00022737"/>
    </source>
</evidence>
<feature type="domain" description="Disease resistance protein At4g27190-like leucine-rich repeats" evidence="8">
    <location>
        <begin position="1219"/>
        <end position="1311"/>
    </location>
</feature>
<dbReference type="InterPro" id="IPR058922">
    <property type="entry name" value="WHD_DRP"/>
</dbReference>
<evidence type="ECO:0000259" key="8">
    <source>
        <dbReference type="Pfam" id="PF23247"/>
    </source>
</evidence>
<dbReference type="PRINTS" id="PR00364">
    <property type="entry name" value="DISEASERSIST"/>
</dbReference>
<dbReference type="Proteomes" id="UP000554482">
    <property type="component" value="Unassembled WGS sequence"/>
</dbReference>
<accession>A0A7J6V9S7</accession>
<keyword evidence="3" id="KW-0677">Repeat</keyword>
<dbReference type="SMART" id="SM00369">
    <property type="entry name" value="LRR_TYP"/>
    <property type="match status" value="6"/>
</dbReference>
<gene>
    <name evidence="10" type="ORF">FRX31_028996</name>
</gene>
<evidence type="ECO:0000256" key="1">
    <source>
        <dbReference type="ARBA" id="ARBA00008894"/>
    </source>
</evidence>
<evidence type="ECO:0000313" key="10">
    <source>
        <dbReference type="EMBL" id="KAF5181418.1"/>
    </source>
</evidence>
<dbReference type="GO" id="GO:0043531">
    <property type="term" value="F:ADP binding"/>
    <property type="evidence" value="ECO:0007669"/>
    <property type="project" value="InterPro"/>
</dbReference>
<dbReference type="PANTHER" id="PTHR33463">
    <property type="entry name" value="NB-ARC DOMAIN-CONTAINING PROTEIN-RELATED"/>
    <property type="match status" value="1"/>
</dbReference>
<dbReference type="InterPro" id="IPR057135">
    <property type="entry name" value="At4g27190-like_LRR"/>
</dbReference>
<dbReference type="Gene3D" id="3.80.10.10">
    <property type="entry name" value="Ribonuclease Inhibitor"/>
    <property type="match status" value="5"/>
</dbReference>
<dbReference type="Pfam" id="PF13855">
    <property type="entry name" value="LRR_8"/>
    <property type="match status" value="1"/>
</dbReference>
<dbReference type="EMBL" id="JABWDY010036221">
    <property type="protein sequence ID" value="KAF5181418.1"/>
    <property type="molecule type" value="Genomic_DNA"/>
</dbReference>
<keyword evidence="11" id="KW-1185">Reference proteome</keyword>
<reference evidence="10 11" key="1">
    <citation type="submission" date="2020-06" db="EMBL/GenBank/DDBJ databases">
        <title>Transcriptomic and genomic resources for Thalictrum thalictroides and T. hernandezii: Facilitating candidate gene discovery in an emerging model plant lineage.</title>
        <authorList>
            <person name="Arias T."/>
            <person name="Riano-Pachon D.M."/>
            <person name="Di Stilio V.S."/>
        </authorList>
    </citation>
    <scope>NUCLEOTIDE SEQUENCE [LARGE SCALE GENOMIC DNA]</scope>
    <source>
        <strain evidence="11">cv. WT478/WT964</strain>
        <tissue evidence="10">Leaves</tissue>
    </source>
</reference>
<dbReference type="InterPro" id="IPR042197">
    <property type="entry name" value="Apaf_helical"/>
</dbReference>
<keyword evidence="4" id="KW-0611">Plant defense</keyword>
<comment type="caution">
    <text evidence="10">The sequence shown here is derived from an EMBL/GenBank/DDBJ whole genome shotgun (WGS) entry which is preliminary data.</text>
</comment>
<dbReference type="Gene3D" id="1.10.10.10">
    <property type="entry name" value="Winged helix-like DNA-binding domain superfamily/Winged helix DNA-binding domain"/>
    <property type="match status" value="1"/>
</dbReference>
<dbReference type="GO" id="GO:0006952">
    <property type="term" value="P:defense response"/>
    <property type="evidence" value="ECO:0007669"/>
    <property type="project" value="UniProtKB-KW"/>
</dbReference>
<name>A0A7J6V9S7_THATH</name>
<dbReference type="SUPFAM" id="SSF52540">
    <property type="entry name" value="P-loop containing nucleoside triphosphate hydrolases"/>
    <property type="match status" value="1"/>
</dbReference>
<dbReference type="InterPro" id="IPR050905">
    <property type="entry name" value="Plant_NBS-LRR"/>
</dbReference>
<sequence length="1355" mass="155136">MSFSHQPIMQMEIIDNRDTDNRIRETLKNKGKQPMERLELSTEHVLREEDEIGIVERGVEHLVPSAQKNIETLWKYLDDDTVGTIGLAGVGGIGKRWTVSHVVERAVAANRFDSIIWVILQSRSDADYPRPMLVQITDQLKLRSTTRESEEGIKVSNSELRERISKTLAEKSYLMILCDIQHYSGNALSTLGVPHPNTQSKRSKLLFLGARYWFSENRVDRVLTLTNLPKDEAWLLFCEKTGSQFDSLGIRELAETLLKSCEGLPLKIVTLAGALRNVNEPTSPRLMVNVQEANKLIVNRSMYHYEAMYKMLPSKEAKECIVYCSSYPLYYRISVEGLITSWIAEGLLDKLNGLKAAHEKAQEILKELIDRHLLIRYDDSHVMMNYDIRLCFSSMVFLLLEKSGWSMRLTVPELLTEHESFRKISILNENFESKYPHNATVSSAKSSTLLLYGKEGCLPDEIPGAFFEKMNHLQFLSILHAGIRYLPSSLSSLKNLGALVVRGCFALTNVDTIRELHSLVVLNLSGASSLKELPDDFFEHMQLLKNLNLSETQLKQLPSSFQNLKYIQRLILRGCSYLETLPHHVEDTLTVVDLSGASSLVEIPNEFIEKQSSLELLDLSGTRLTYPNVIHRDLKYLFLNGCSRIKTLPHPEAFVKLQELDLSGASEFKEFQYVSSSSNSSITKIDLSKTQIVKIPSASKYPNLQQLCLKSCEYLEELPHLELRKLEVLDLSGSTNFKRFQDDSFANMRRLQILNLSSTRVEKLPTLAECSLLCQLLLRDCTKLEKVPHMEAHKTLEVLDLSGSTSFMEFQDQSFQQMDELEIVNLSGSHIEKLPSFSKCPKLRQLLLKGCAYLQELPHLELERLEVLNLSGTQVAKLPDLTKYCFLRELLLRCCTKLVTIPHLESLERLEVLDLSGATSFKKFQYKSLEDNFSIFSQCIACIPKLHKVDLTTSPLQISPISLPELQNLPQLFLRGCSRLLLQPDPEIPTKFEVLDFSCMQIRDFPDGSSKWTDLRFLGMLNQKFLWDFDWGKTEEVTKQMKFDSCKSDDAGITSIRIISSDIKLFHFMKTSSELWKNYFQKFHYCLCSPKEWEKEKDIYLHQRRVVFKDIFYPTSQIPHSTAPDHVFEICGFSEFPTIIDEDLSQVKILYLKKNSFITRLSDLGAIRECWIERCDSIEYAFYGEEKEENVAFGRVLENIWVSNLSKLRSLFSGGMKPMSFKCLKHLSIDCCPCLVTVFSSHLELVNLETLKIKFCDKVENIFGESESGEQILPKLNTLTLWRLPELQNICGGELPSLRNVRVKGCSKLLKLPVGANNASSVINIRGELIWWNNLVWEDKGIMSRLSFTELHRFL</sequence>
<dbReference type="OrthoDB" id="28057at2759"/>
<protein>
    <submittedName>
        <fullName evidence="10">Disease resistance protein</fullName>
    </submittedName>
</protein>
<evidence type="ECO:0000256" key="2">
    <source>
        <dbReference type="ARBA" id="ARBA00022614"/>
    </source>
</evidence>
<organism evidence="10 11">
    <name type="scientific">Thalictrum thalictroides</name>
    <name type="common">Rue-anemone</name>
    <name type="synonym">Anemone thalictroides</name>
    <dbReference type="NCBI Taxonomy" id="46969"/>
    <lineage>
        <taxon>Eukaryota</taxon>
        <taxon>Viridiplantae</taxon>
        <taxon>Streptophyta</taxon>
        <taxon>Embryophyta</taxon>
        <taxon>Tracheophyta</taxon>
        <taxon>Spermatophyta</taxon>
        <taxon>Magnoliopsida</taxon>
        <taxon>Ranunculales</taxon>
        <taxon>Ranunculaceae</taxon>
        <taxon>Thalictroideae</taxon>
        <taxon>Thalictrum</taxon>
    </lineage>
</organism>
<dbReference type="InterPro" id="IPR036388">
    <property type="entry name" value="WH-like_DNA-bd_sf"/>
</dbReference>
<dbReference type="Pfam" id="PF23559">
    <property type="entry name" value="WHD_DRP"/>
    <property type="match status" value="1"/>
</dbReference>
<dbReference type="PANTHER" id="PTHR33463:SF218">
    <property type="entry name" value="DISEASE RESISTANCE PROTEIN RPS2-LIKE"/>
    <property type="match status" value="1"/>
</dbReference>
<dbReference type="InterPro" id="IPR032675">
    <property type="entry name" value="LRR_dom_sf"/>
</dbReference>
<dbReference type="SUPFAM" id="SSF52058">
    <property type="entry name" value="L domain-like"/>
    <property type="match status" value="3"/>
</dbReference>
<dbReference type="InterPro" id="IPR003591">
    <property type="entry name" value="Leu-rich_rpt_typical-subtyp"/>
</dbReference>
<keyword evidence="2" id="KW-0433">Leucine-rich repeat</keyword>
<proteinExistence type="inferred from homology"/>
<dbReference type="InterPro" id="IPR027417">
    <property type="entry name" value="P-loop_NTPase"/>
</dbReference>
<dbReference type="Gene3D" id="3.40.50.300">
    <property type="entry name" value="P-loop containing nucleotide triphosphate hydrolases"/>
    <property type="match status" value="1"/>
</dbReference>